<accession>A0A1A8SC63</accession>
<reference evidence="1" key="1">
    <citation type="submission" date="2016-05" db="EMBL/GenBank/DDBJ databases">
        <authorList>
            <person name="Lavstsen T."/>
            <person name="Jespersen J.S."/>
        </authorList>
    </citation>
    <scope>NUCLEOTIDE SEQUENCE</scope>
    <source>
        <tissue evidence="1">Brain</tissue>
    </source>
</reference>
<dbReference type="EMBL" id="HAEI01012775">
    <property type="protein sequence ID" value="SBS15244.1"/>
    <property type="molecule type" value="Transcribed_RNA"/>
</dbReference>
<gene>
    <name evidence="1" type="primary">PEX12</name>
</gene>
<protein>
    <submittedName>
        <fullName evidence="1">Peroxisomal biogenesis factor 12</fullName>
    </submittedName>
</protein>
<feature type="non-terminal residue" evidence="1">
    <location>
        <position position="1"/>
    </location>
</feature>
<reference evidence="1" key="2">
    <citation type="submission" date="2016-06" db="EMBL/GenBank/DDBJ databases">
        <title>The genome of a short-lived fish provides insights into sex chromosome evolution and the genetic control of aging.</title>
        <authorList>
            <person name="Reichwald K."/>
            <person name="Felder M."/>
            <person name="Petzold A."/>
            <person name="Koch P."/>
            <person name="Groth M."/>
            <person name="Platzer M."/>
        </authorList>
    </citation>
    <scope>NUCLEOTIDE SEQUENCE</scope>
    <source>
        <tissue evidence="1">Brain</tissue>
    </source>
</reference>
<name>A0A1A8SC63_9TELE</name>
<dbReference type="AlphaFoldDB" id="A0A1A8SC63"/>
<proteinExistence type="predicted"/>
<organism evidence="1">
    <name type="scientific">Nothobranchius rachovii</name>
    <name type="common">bluefin notho</name>
    <dbReference type="NCBI Taxonomy" id="451742"/>
    <lineage>
        <taxon>Eukaryota</taxon>
        <taxon>Metazoa</taxon>
        <taxon>Chordata</taxon>
        <taxon>Craniata</taxon>
        <taxon>Vertebrata</taxon>
        <taxon>Euteleostomi</taxon>
        <taxon>Actinopterygii</taxon>
        <taxon>Neopterygii</taxon>
        <taxon>Teleostei</taxon>
        <taxon>Neoteleostei</taxon>
        <taxon>Acanthomorphata</taxon>
        <taxon>Ovalentaria</taxon>
        <taxon>Atherinomorphae</taxon>
        <taxon>Cyprinodontiformes</taxon>
        <taxon>Nothobranchiidae</taxon>
        <taxon>Nothobranchius</taxon>
    </lineage>
</organism>
<evidence type="ECO:0000313" key="1">
    <source>
        <dbReference type="EMBL" id="SBS15244.1"/>
    </source>
</evidence>
<sequence>LLPLHPLVREGQPCLPRLWIPDRTSAPDKDLCSRELAEPNRRPVV</sequence>